<feature type="domain" description="Tyrosine-protein kinase G-rich" evidence="9">
    <location>
        <begin position="144"/>
        <end position="192"/>
    </location>
</feature>
<feature type="domain" description="Polysaccharide chain length determinant N-terminal" evidence="8">
    <location>
        <begin position="2"/>
        <end position="88"/>
    </location>
</feature>
<dbReference type="Proteomes" id="UP001596233">
    <property type="component" value="Unassembled WGS sequence"/>
</dbReference>
<name>A0ABW1V5J5_9BACL</name>
<organism evidence="10 11">
    <name type="scientific">Paenibacillus septentrionalis</name>
    <dbReference type="NCBI Taxonomy" id="429342"/>
    <lineage>
        <taxon>Bacteria</taxon>
        <taxon>Bacillati</taxon>
        <taxon>Bacillota</taxon>
        <taxon>Bacilli</taxon>
        <taxon>Bacillales</taxon>
        <taxon>Paenibacillaceae</taxon>
        <taxon>Paenibacillus</taxon>
    </lineage>
</organism>
<protein>
    <submittedName>
        <fullName evidence="10">YveK family protein</fullName>
    </submittedName>
</protein>
<dbReference type="Pfam" id="PF13807">
    <property type="entry name" value="GNVR"/>
    <property type="match status" value="1"/>
</dbReference>
<dbReference type="PANTHER" id="PTHR32309:SF13">
    <property type="entry name" value="FERRIC ENTEROBACTIN TRANSPORT PROTEIN FEPE"/>
    <property type="match status" value="1"/>
</dbReference>
<dbReference type="InterPro" id="IPR032807">
    <property type="entry name" value="GNVR"/>
</dbReference>
<evidence type="ECO:0000256" key="3">
    <source>
        <dbReference type="ARBA" id="ARBA00022475"/>
    </source>
</evidence>
<dbReference type="InterPro" id="IPR050445">
    <property type="entry name" value="Bact_polysacc_biosynth/exp"/>
</dbReference>
<sequence>MELELRDYVRIIVKRIKLIVALVVLLAIITAVYSYGFMKPVYESSTSLIVNNSQDTRALDINSVNLDIRLVDTYKQIIKTAAITDKVAERNPELGLNGDQISNMITVSSVSNTQVITISARNNDYVTTVTVANEVAKMFVEQIPTIMTVNNVSILNEAKLVDNPSPVAPNPILNIALSIIVALMLGVGLALLLEYLDDTIKDEQDVAQYVDLPVLMSIPRITQEDMEIGKAKVKTVRTEVGSNVTVTK</sequence>
<evidence type="ECO:0000256" key="1">
    <source>
        <dbReference type="ARBA" id="ARBA00004651"/>
    </source>
</evidence>
<comment type="caution">
    <text evidence="10">The sequence shown here is derived from an EMBL/GenBank/DDBJ whole genome shotgun (WGS) entry which is preliminary data.</text>
</comment>
<evidence type="ECO:0000256" key="5">
    <source>
        <dbReference type="ARBA" id="ARBA00022989"/>
    </source>
</evidence>
<keyword evidence="3" id="KW-1003">Cell membrane</keyword>
<dbReference type="Pfam" id="PF02706">
    <property type="entry name" value="Wzz"/>
    <property type="match status" value="1"/>
</dbReference>
<proteinExistence type="inferred from homology"/>
<reference evidence="11" key="1">
    <citation type="journal article" date="2019" name="Int. J. Syst. Evol. Microbiol.">
        <title>The Global Catalogue of Microorganisms (GCM) 10K type strain sequencing project: providing services to taxonomists for standard genome sequencing and annotation.</title>
        <authorList>
            <consortium name="The Broad Institute Genomics Platform"/>
            <consortium name="The Broad Institute Genome Sequencing Center for Infectious Disease"/>
            <person name="Wu L."/>
            <person name="Ma J."/>
        </authorList>
    </citation>
    <scope>NUCLEOTIDE SEQUENCE [LARGE SCALE GENOMIC DNA]</scope>
    <source>
        <strain evidence="11">PCU 280</strain>
    </source>
</reference>
<dbReference type="RefSeq" id="WP_379235568.1">
    <property type="nucleotide sequence ID" value="NZ_JBHSTE010000004.1"/>
</dbReference>
<feature type="transmembrane region" description="Helical" evidence="7">
    <location>
        <begin position="18"/>
        <end position="38"/>
    </location>
</feature>
<keyword evidence="4 7" id="KW-0812">Transmembrane</keyword>
<keyword evidence="5 7" id="KW-1133">Transmembrane helix</keyword>
<evidence type="ECO:0000259" key="9">
    <source>
        <dbReference type="Pfam" id="PF13807"/>
    </source>
</evidence>
<accession>A0ABW1V5J5</accession>
<evidence type="ECO:0000256" key="6">
    <source>
        <dbReference type="ARBA" id="ARBA00023136"/>
    </source>
</evidence>
<dbReference type="InterPro" id="IPR003856">
    <property type="entry name" value="LPS_length_determ_N"/>
</dbReference>
<evidence type="ECO:0000256" key="4">
    <source>
        <dbReference type="ARBA" id="ARBA00022692"/>
    </source>
</evidence>
<comment type="subcellular location">
    <subcellularLocation>
        <location evidence="1">Cell membrane</location>
        <topology evidence="1">Multi-pass membrane protein</topology>
    </subcellularLocation>
</comment>
<evidence type="ECO:0000256" key="7">
    <source>
        <dbReference type="SAM" id="Phobius"/>
    </source>
</evidence>
<keyword evidence="11" id="KW-1185">Reference proteome</keyword>
<keyword evidence="6 7" id="KW-0472">Membrane</keyword>
<evidence type="ECO:0000313" key="10">
    <source>
        <dbReference type="EMBL" id="MFC6333763.1"/>
    </source>
</evidence>
<dbReference type="EMBL" id="JBHSTE010000004">
    <property type="protein sequence ID" value="MFC6333763.1"/>
    <property type="molecule type" value="Genomic_DNA"/>
</dbReference>
<comment type="similarity">
    <text evidence="2">Belongs to the CpsC/CapA family.</text>
</comment>
<feature type="transmembrane region" description="Helical" evidence="7">
    <location>
        <begin position="172"/>
        <end position="193"/>
    </location>
</feature>
<evidence type="ECO:0000313" key="11">
    <source>
        <dbReference type="Proteomes" id="UP001596233"/>
    </source>
</evidence>
<dbReference type="PANTHER" id="PTHR32309">
    <property type="entry name" value="TYROSINE-PROTEIN KINASE"/>
    <property type="match status" value="1"/>
</dbReference>
<gene>
    <name evidence="10" type="ORF">ACFP56_14135</name>
</gene>
<evidence type="ECO:0000259" key="8">
    <source>
        <dbReference type="Pfam" id="PF02706"/>
    </source>
</evidence>
<evidence type="ECO:0000256" key="2">
    <source>
        <dbReference type="ARBA" id="ARBA00006683"/>
    </source>
</evidence>